<dbReference type="SUPFAM" id="SSF47413">
    <property type="entry name" value="lambda repressor-like DNA-binding domains"/>
    <property type="match status" value="1"/>
</dbReference>
<gene>
    <name evidence="2" type="ORF">HCN52_05305</name>
</gene>
<comment type="caution">
    <text evidence="2">The sequence shown here is derived from an EMBL/GenBank/DDBJ whole genome shotgun (WGS) entry which is preliminary data.</text>
</comment>
<evidence type="ECO:0000259" key="1">
    <source>
        <dbReference type="PROSITE" id="PS50943"/>
    </source>
</evidence>
<dbReference type="Proteomes" id="UP000727056">
    <property type="component" value="Unassembled WGS sequence"/>
</dbReference>
<proteinExistence type="predicted"/>
<dbReference type="SMART" id="SM00530">
    <property type="entry name" value="HTH_XRE"/>
    <property type="match status" value="1"/>
</dbReference>
<dbReference type="CDD" id="cd00093">
    <property type="entry name" value="HTH_XRE"/>
    <property type="match status" value="1"/>
</dbReference>
<dbReference type="PROSITE" id="PS50943">
    <property type="entry name" value="HTH_CROC1"/>
    <property type="match status" value="1"/>
</dbReference>
<evidence type="ECO:0000313" key="2">
    <source>
        <dbReference type="EMBL" id="NJQ14370.1"/>
    </source>
</evidence>
<dbReference type="InterPro" id="IPR010982">
    <property type="entry name" value="Lambda_DNA-bd_dom_sf"/>
</dbReference>
<evidence type="ECO:0000313" key="3">
    <source>
        <dbReference type="Proteomes" id="UP000727056"/>
    </source>
</evidence>
<organism evidence="2 3">
    <name type="scientific">Streptomyces bohaiensis</name>
    <dbReference type="NCBI Taxonomy" id="1431344"/>
    <lineage>
        <taxon>Bacteria</taxon>
        <taxon>Bacillati</taxon>
        <taxon>Actinomycetota</taxon>
        <taxon>Actinomycetes</taxon>
        <taxon>Kitasatosporales</taxon>
        <taxon>Streptomycetaceae</taxon>
        <taxon>Streptomyces</taxon>
    </lineage>
</organism>
<dbReference type="Pfam" id="PF13560">
    <property type="entry name" value="HTH_31"/>
    <property type="match status" value="1"/>
</dbReference>
<dbReference type="Gene3D" id="1.25.40.10">
    <property type="entry name" value="Tetratricopeptide repeat domain"/>
    <property type="match status" value="1"/>
</dbReference>
<dbReference type="InterPro" id="IPR011990">
    <property type="entry name" value="TPR-like_helical_dom_sf"/>
</dbReference>
<dbReference type="Gene3D" id="1.10.260.40">
    <property type="entry name" value="lambda repressor-like DNA-binding domains"/>
    <property type="match status" value="1"/>
</dbReference>
<sequence>MTTPEERRGFGRTVAKLRKERGLTQEELAAKVGRTASWVSQVERGAQPVNRLPVIRMLADSLGVTEHDLRPEAHADEPAASIPAERSNDLDRARLLLSGHPSPGLLLRHPGLSPEDIGQLREAVTQVWDHAHNSRYVELSEGLAELLPKLERAVRTSVEAERSAGWSLLSQTYQALAAAFVRQDQPDAAWVAADRAINSAERSGEPHQVFAGIFRLVQAFVRLKHLDQAEHAATSAVDALVQAQDDAEPAPQELSLLGALYLSLALVHARGGARQEAREAVTRAREVANRLGEDRNDFNLEFGPTNVEVQAVSIAVELGDAGEAIESGTRINPEVLSAERQGRLSMDLGRAYAQRRQVGEALAAMLAAETVTPDLIHTHVAARDAIRELVLTSGSKASPELLQLAERSDAMP</sequence>
<name>A0ABX1C580_9ACTN</name>
<reference evidence="2 3" key="1">
    <citation type="submission" date="2020-03" db="EMBL/GenBank/DDBJ databases">
        <title>Draft genome of Streptomyces sp. ventii, isolated from the Axial Seamount in the Pacific Ocean, and resequencing of the two type strains Streptomyces lonarensis strain NCL 716 and Streptomyces bohaiensis strain 11A07.</title>
        <authorList>
            <person name="Loughran R.M."/>
            <person name="Pfannmuller K.M."/>
            <person name="Wasson B.J."/>
            <person name="Deadmond M.C."/>
            <person name="Paddock B.E."/>
            <person name="Koyack M.J."/>
            <person name="Gallegos D.A."/>
            <person name="Mitchell E.A."/>
            <person name="Ushijima B."/>
            <person name="Saw J.H."/>
            <person name="Mcphail K.L."/>
            <person name="Videau P."/>
        </authorList>
    </citation>
    <scope>NUCLEOTIDE SEQUENCE [LARGE SCALE GENOMIC DNA]</scope>
    <source>
        <strain evidence="2 3">11A07</strain>
    </source>
</reference>
<dbReference type="RefSeq" id="WP_168087197.1">
    <property type="nucleotide sequence ID" value="NZ_BHZH01000011.1"/>
</dbReference>
<accession>A0ABX1C580</accession>
<dbReference type="InterPro" id="IPR001387">
    <property type="entry name" value="Cro/C1-type_HTH"/>
</dbReference>
<keyword evidence="3" id="KW-1185">Reference proteome</keyword>
<dbReference type="EMBL" id="JAAVJC010000023">
    <property type="protein sequence ID" value="NJQ14370.1"/>
    <property type="molecule type" value="Genomic_DNA"/>
</dbReference>
<feature type="domain" description="HTH cro/C1-type" evidence="1">
    <location>
        <begin position="14"/>
        <end position="69"/>
    </location>
</feature>
<protein>
    <submittedName>
        <fullName evidence="2">Helix-turn-helix transcriptional regulator</fullName>
    </submittedName>
</protein>
<dbReference type="SUPFAM" id="SSF48452">
    <property type="entry name" value="TPR-like"/>
    <property type="match status" value="1"/>
</dbReference>